<proteinExistence type="predicted"/>
<feature type="region of interest" description="Disordered" evidence="1">
    <location>
        <begin position="1"/>
        <end position="63"/>
    </location>
</feature>
<dbReference type="PANTHER" id="PTHR36375">
    <property type="entry name" value="OS05G0459300 PROTEIN"/>
    <property type="match status" value="1"/>
</dbReference>
<reference evidence="4" key="1">
    <citation type="journal article" date="2014" name="Science">
        <title>The coffee genome provides insight into the convergent evolution of caffeine biosynthesis.</title>
        <authorList>
            <person name="Denoeud F."/>
            <person name="Carretero-Paulet L."/>
            <person name="Dereeper A."/>
            <person name="Droc G."/>
            <person name="Guyot R."/>
            <person name="Pietrella M."/>
            <person name="Zheng C."/>
            <person name="Alberti A."/>
            <person name="Anthony F."/>
            <person name="Aprea G."/>
            <person name="Aury J.M."/>
            <person name="Bento P."/>
            <person name="Bernard M."/>
            <person name="Bocs S."/>
            <person name="Campa C."/>
            <person name="Cenci A."/>
            <person name="Combes M.C."/>
            <person name="Crouzillat D."/>
            <person name="Da Silva C."/>
            <person name="Daddiego L."/>
            <person name="De Bellis F."/>
            <person name="Dussert S."/>
            <person name="Garsmeur O."/>
            <person name="Gayraud T."/>
            <person name="Guignon V."/>
            <person name="Jahn K."/>
            <person name="Jamilloux V."/>
            <person name="Joet T."/>
            <person name="Labadie K."/>
            <person name="Lan T."/>
            <person name="Leclercq J."/>
            <person name="Lepelley M."/>
            <person name="Leroy T."/>
            <person name="Li L.T."/>
            <person name="Librado P."/>
            <person name="Lopez L."/>
            <person name="Munoz A."/>
            <person name="Noel B."/>
            <person name="Pallavicini A."/>
            <person name="Perrotta G."/>
            <person name="Poncet V."/>
            <person name="Pot D."/>
            <person name="Priyono X."/>
            <person name="Rigoreau M."/>
            <person name="Rouard M."/>
            <person name="Rozas J."/>
            <person name="Tranchant-Dubreuil C."/>
            <person name="VanBuren R."/>
            <person name="Zhang Q."/>
            <person name="Andrade A.C."/>
            <person name="Argout X."/>
            <person name="Bertrand B."/>
            <person name="de Kochko A."/>
            <person name="Graziosi G."/>
            <person name="Henry R.J."/>
            <person name="Jayarama X."/>
            <person name="Ming R."/>
            <person name="Nagai C."/>
            <person name="Rounsley S."/>
            <person name="Sankoff D."/>
            <person name="Giuliano G."/>
            <person name="Albert V.A."/>
            <person name="Wincker P."/>
            <person name="Lashermes P."/>
        </authorList>
    </citation>
    <scope>NUCLEOTIDE SEQUENCE [LARGE SCALE GENOMIC DNA]</scope>
    <source>
        <strain evidence="4">cv. DH200-94</strain>
    </source>
</reference>
<sequence length="285" mass="32993">MTVDTFHDETKRLSFRKDQKQSNPPSTPIPPLLLLIHGRKREKEEQETTHQHPNDQTSKPTTLSDLAFKPSFEVKRLQFGGQFIVKSFIIHSARPLEFLRLLSLLPTLNLNHHQNQEKANRQEVPSSSQSKAYHTFLNISSRHEITLPMVCLAWGPKKSKVVVFVFEFENMEAAVDRVWLPEIPLGEVNKKLTRGQARCKMARFKFRKGAITFYVYAVRRIGNMGFSFADDLRTILQSVVALNDCLDQSLVFQLPCTFRRHNGFDWDDGCFCPFSYYLRIKLSFA</sequence>
<feature type="compositionally biased region" description="Polar residues" evidence="1">
    <location>
        <begin position="54"/>
        <end position="63"/>
    </location>
</feature>
<dbReference type="Pfam" id="PF25236">
    <property type="entry name" value="DUF7851"/>
    <property type="match status" value="1"/>
</dbReference>
<evidence type="ECO:0000313" key="4">
    <source>
        <dbReference type="Proteomes" id="UP000295252"/>
    </source>
</evidence>
<name>A0A068V5F6_COFCA</name>
<dbReference type="PANTHER" id="PTHR36375:SF1">
    <property type="entry name" value="OS05G0459300 PROTEIN"/>
    <property type="match status" value="1"/>
</dbReference>
<dbReference type="EMBL" id="HG739189">
    <property type="protein sequence ID" value="CDP15729.1"/>
    <property type="molecule type" value="Genomic_DNA"/>
</dbReference>
<organism evidence="3 4">
    <name type="scientific">Coffea canephora</name>
    <name type="common">Robusta coffee</name>
    <dbReference type="NCBI Taxonomy" id="49390"/>
    <lineage>
        <taxon>Eukaryota</taxon>
        <taxon>Viridiplantae</taxon>
        <taxon>Streptophyta</taxon>
        <taxon>Embryophyta</taxon>
        <taxon>Tracheophyta</taxon>
        <taxon>Spermatophyta</taxon>
        <taxon>Magnoliopsida</taxon>
        <taxon>eudicotyledons</taxon>
        <taxon>Gunneridae</taxon>
        <taxon>Pentapetalae</taxon>
        <taxon>asterids</taxon>
        <taxon>lamiids</taxon>
        <taxon>Gentianales</taxon>
        <taxon>Rubiaceae</taxon>
        <taxon>Ixoroideae</taxon>
        <taxon>Gardenieae complex</taxon>
        <taxon>Bertiereae - Coffeeae clade</taxon>
        <taxon>Coffeeae</taxon>
        <taxon>Coffea</taxon>
    </lineage>
</organism>
<dbReference type="STRING" id="49390.A0A068V5F6"/>
<evidence type="ECO:0000313" key="3">
    <source>
        <dbReference type="EMBL" id="CDP15729.1"/>
    </source>
</evidence>
<gene>
    <name evidence="3" type="ORF">GSCOC_T00015754001</name>
</gene>
<dbReference type="Gramene" id="CDP15729">
    <property type="protein sequence ID" value="CDP15729"/>
    <property type="gene ID" value="GSCOC_T00015754001"/>
</dbReference>
<protein>
    <recommendedName>
        <fullName evidence="2">DUF7851 domain-containing protein</fullName>
    </recommendedName>
</protein>
<dbReference type="InParanoid" id="A0A068V5F6"/>
<feature type="domain" description="DUF7851" evidence="2">
    <location>
        <begin position="64"/>
        <end position="255"/>
    </location>
</feature>
<dbReference type="Proteomes" id="UP000295252">
    <property type="component" value="Chromosome VII"/>
</dbReference>
<feature type="compositionally biased region" description="Basic and acidic residues" evidence="1">
    <location>
        <begin position="1"/>
        <end position="20"/>
    </location>
</feature>
<dbReference type="PhylomeDB" id="A0A068V5F6"/>
<dbReference type="OMA" id="ARCKMAR"/>
<evidence type="ECO:0000259" key="2">
    <source>
        <dbReference type="Pfam" id="PF25236"/>
    </source>
</evidence>
<keyword evidence="4" id="KW-1185">Reference proteome</keyword>
<accession>A0A068V5F6</accession>
<dbReference type="OrthoDB" id="736665at2759"/>
<dbReference type="InterPro" id="IPR057173">
    <property type="entry name" value="DUF7851"/>
</dbReference>
<evidence type="ECO:0000256" key="1">
    <source>
        <dbReference type="SAM" id="MobiDB-lite"/>
    </source>
</evidence>
<feature type="compositionally biased region" description="Basic and acidic residues" evidence="1">
    <location>
        <begin position="41"/>
        <end position="53"/>
    </location>
</feature>
<dbReference type="AlphaFoldDB" id="A0A068V5F6"/>